<keyword evidence="2" id="KW-1185">Reference proteome</keyword>
<dbReference type="AlphaFoldDB" id="A0A9P7DSU9"/>
<proteinExistence type="predicted"/>
<evidence type="ECO:0000313" key="1">
    <source>
        <dbReference type="EMBL" id="KAG1802189.1"/>
    </source>
</evidence>
<dbReference type="RefSeq" id="XP_041165381.1">
    <property type="nucleotide sequence ID" value="XM_041296816.1"/>
</dbReference>
<evidence type="ECO:0000313" key="2">
    <source>
        <dbReference type="Proteomes" id="UP000719766"/>
    </source>
</evidence>
<dbReference type="EMBL" id="JABBWE010000006">
    <property type="protein sequence ID" value="KAG1802189.1"/>
    <property type="molecule type" value="Genomic_DNA"/>
</dbReference>
<reference evidence="1" key="1">
    <citation type="journal article" date="2020" name="New Phytol.">
        <title>Comparative genomics reveals dynamic genome evolution in host specialist ectomycorrhizal fungi.</title>
        <authorList>
            <person name="Lofgren L.A."/>
            <person name="Nguyen N.H."/>
            <person name="Vilgalys R."/>
            <person name="Ruytinx J."/>
            <person name="Liao H.L."/>
            <person name="Branco S."/>
            <person name="Kuo A."/>
            <person name="LaButti K."/>
            <person name="Lipzen A."/>
            <person name="Andreopoulos W."/>
            <person name="Pangilinan J."/>
            <person name="Riley R."/>
            <person name="Hundley H."/>
            <person name="Na H."/>
            <person name="Barry K."/>
            <person name="Grigoriev I.V."/>
            <person name="Stajich J.E."/>
            <person name="Kennedy P.G."/>
        </authorList>
    </citation>
    <scope>NUCLEOTIDE SEQUENCE</scope>
    <source>
        <strain evidence="1">S12</strain>
    </source>
</reference>
<protein>
    <submittedName>
        <fullName evidence="1">Uncharacterized protein</fullName>
    </submittedName>
</protein>
<comment type="caution">
    <text evidence="1">The sequence shown here is derived from an EMBL/GenBank/DDBJ whole genome shotgun (WGS) entry which is preliminary data.</text>
</comment>
<organism evidence="1 2">
    <name type="scientific">Suillus plorans</name>
    <dbReference type="NCBI Taxonomy" id="116603"/>
    <lineage>
        <taxon>Eukaryota</taxon>
        <taxon>Fungi</taxon>
        <taxon>Dikarya</taxon>
        <taxon>Basidiomycota</taxon>
        <taxon>Agaricomycotina</taxon>
        <taxon>Agaricomycetes</taxon>
        <taxon>Agaricomycetidae</taxon>
        <taxon>Boletales</taxon>
        <taxon>Suillineae</taxon>
        <taxon>Suillaceae</taxon>
        <taxon>Suillus</taxon>
    </lineage>
</organism>
<dbReference type="GeneID" id="64590580"/>
<dbReference type="OrthoDB" id="3262237at2759"/>
<gene>
    <name evidence="1" type="ORF">HD556DRAFT_1221733</name>
</gene>
<sequence length="85" mass="9415">MANGVEVPSHGVWTGTFQWNRAKVRTSFEVFDSGGLWNLLIGKPLLEQLQAMHDYANDTIIIPALPKPYIIHNIANSSAAPKSRL</sequence>
<feature type="non-terminal residue" evidence="1">
    <location>
        <position position="85"/>
    </location>
</feature>
<dbReference type="Proteomes" id="UP000719766">
    <property type="component" value="Unassembled WGS sequence"/>
</dbReference>
<accession>A0A9P7DSU9</accession>
<name>A0A9P7DSU9_9AGAM</name>